<feature type="domain" description="NAC" evidence="6">
    <location>
        <begin position="143"/>
        <end position="283"/>
    </location>
</feature>
<keyword evidence="3" id="KW-0238">DNA-binding</keyword>
<gene>
    <name evidence="7" type="ORF">JRO89_XS05G0208200</name>
</gene>
<dbReference type="Proteomes" id="UP000827721">
    <property type="component" value="Unassembled WGS sequence"/>
</dbReference>
<evidence type="ECO:0000256" key="2">
    <source>
        <dbReference type="ARBA" id="ARBA00023015"/>
    </source>
</evidence>
<evidence type="ECO:0000256" key="3">
    <source>
        <dbReference type="ARBA" id="ARBA00023125"/>
    </source>
</evidence>
<comment type="subcellular location">
    <subcellularLocation>
        <location evidence="1">Nucleus</location>
    </subcellularLocation>
</comment>
<evidence type="ECO:0000256" key="5">
    <source>
        <dbReference type="ARBA" id="ARBA00023242"/>
    </source>
</evidence>
<keyword evidence="8" id="KW-1185">Reference proteome</keyword>
<name>A0ABQ8I2K9_9ROSI</name>
<keyword evidence="4" id="KW-0804">Transcription</keyword>
<sequence>MLLRLVKKTKICISSFDSGTSSTCPLGVLGPNLVDHGGTSEITLGSKLDPSTGEASSLPGIHFKVPICTSDDPSISSAEAVFAACDAAHGRWAKLLGVRVLLHPRLRLQEFLSIYNITQEFITASEKVLVSADGIASMEAFSIFAGYRFLPKDDELISCYLFNRLFAQTKPSNDLEKFLFKECDLYGSQEPWDIWDLYGGNQLEEGQALDFFTHLKKVSVNGSRFYRRIGSGTWAGEDSGKKIRAGNVVGLKKHFRYENQDSPHDGDWIMHEFAIDSTFLRQH</sequence>
<dbReference type="PROSITE" id="PS51005">
    <property type="entry name" value="NAC"/>
    <property type="match status" value="1"/>
</dbReference>
<keyword evidence="5" id="KW-0539">Nucleus</keyword>
<comment type="caution">
    <text evidence="7">The sequence shown here is derived from an EMBL/GenBank/DDBJ whole genome shotgun (WGS) entry which is preliminary data.</text>
</comment>
<evidence type="ECO:0000256" key="4">
    <source>
        <dbReference type="ARBA" id="ARBA00023163"/>
    </source>
</evidence>
<dbReference type="Pfam" id="PF02365">
    <property type="entry name" value="NAM"/>
    <property type="match status" value="1"/>
</dbReference>
<dbReference type="EMBL" id="JAFEMO010000005">
    <property type="protein sequence ID" value="KAH7570856.1"/>
    <property type="molecule type" value="Genomic_DNA"/>
</dbReference>
<accession>A0ABQ8I2K9</accession>
<evidence type="ECO:0000313" key="7">
    <source>
        <dbReference type="EMBL" id="KAH7570856.1"/>
    </source>
</evidence>
<dbReference type="Gene3D" id="2.170.150.80">
    <property type="entry name" value="NAC domain"/>
    <property type="match status" value="1"/>
</dbReference>
<reference evidence="7 8" key="1">
    <citation type="submission" date="2021-02" db="EMBL/GenBank/DDBJ databases">
        <title>Plant Genome Project.</title>
        <authorList>
            <person name="Zhang R.-G."/>
        </authorList>
    </citation>
    <scope>NUCLEOTIDE SEQUENCE [LARGE SCALE GENOMIC DNA]</scope>
    <source>
        <tissue evidence="7">Leaves</tissue>
    </source>
</reference>
<dbReference type="PANTHER" id="PTHR31989">
    <property type="entry name" value="NAC DOMAIN-CONTAINING PROTEIN 82-RELATED"/>
    <property type="match status" value="1"/>
</dbReference>
<evidence type="ECO:0000259" key="6">
    <source>
        <dbReference type="PROSITE" id="PS51005"/>
    </source>
</evidence>
<dbReference type="SUPFAM" id="SSF101941">
    <property type="entry name" value="NAC domain"/>
    <property type="match status" value="1"/>
</dbReference>
<keyword evidence="2" id="KW-0805">Transcription regulation</keyword>
<evidence type="ECO:0000313" key="8">
    <source>
        <dbReference type="Proteomes" id="UP000827721"/>
    </source>
</evidence>
<protein>
    <recommendedName>
        <fullName evidence="6">NAC domain-containing protein</fullName>
    </recommendedName>
</protein>
<evidence type="ECO:0000256" key="1">
    <source>
        <dbReference type="ARBA" id="ARBA00004123"/>
    </source>
</evidence>
<dbReference type="InterPro" id="IPR036093">
    <property type="entry name" value="NAC_dom_sf"/>
</dbReference>
<dbReference type="InterPro" id="IPR003441">
    <property type="entry name" value="NAC-dom"/>
</dbReference>
<organism evidence="7 8">
    <name type="scientific">Xanthoceras sorbifolium</name>
    <dbReference type="NCBI Taxonomy" id="99658"/>
    <lineage>
        <taxon>Eukaryota</taxon>
        <taxon>Viridiplantae</taxon>
        <taxon>Streptophyta</taxon>
        <taxon>Embryophyta</taxon>
        <taxon>Tracheophyta</taxon>
        <taxon>Spermatophyta</taxon>
        <taxon>Magnoliopsida</taxon>
        <taxon>eudicotyledons</taxon>
        <taxon>Gunneridae</taxon>
        <taxon>Pentapetalae</taxon>
        <taxon>rosids</taxon>
        <taxon>malvids</taxon>
        <taxon>Sapindales</taxon>
        <taxon>Sapindaceae</taxon>
        <taxon>Xanthoceroideae</taxon>
        <taxon>Xanthoceras</taxon>
    </lineage>
</organism>
<proteinExistence type="predicted"/>